<gene>
    <name evidence="13" type="ORF">SODALDRAFT_281281</name>
</gene>
<protein>
    <recommendedName>
        <fullName evidence="10">DNA mismatch repair protein MSH5</fullName>
    </recommendedName>
    <alternativeName>
        <fullName evidence="11">MutS protein homolog 5</fullName>
    </alternativeName>
</protein>
<evidence type="ECO:0000256" key="3">
    <source>
        <dbReference type="ARBA" id="ARBA00006271"/>
    </source>
</evidence>
<keyword evidence="6" id="KW-0067">ATP-binding</keyword>
<keyword evidence="14" id="KW-1185">Reference proteome</keyword>
<evidence type="ECO:0000256" key="2">
    <source>
        <dbReference type="ARBA" id="ARBA00004286"/>
    </source>
</evidence>
<dbReference type="PROSITE" id="PS00486">
    <property type="entry name" value="DNA_MISMATCH_REPAIR_2"/>
    <property type="match status" value="1"/>
</dbReference>
<accession>A0A3N2PRB7</accession>
<dbReference type="SMART" id="SM00534">
    <property type="entry name" value="MUTSac"/>
    <property type="match status" value="1"/>
</dbReference>
<dbReference type="GO" id="GO:0140664">
    <property type="term" value="F:ATP-dependent DNA damage sensor activity"/>
    <property type="evidence" value="ECO:0007669"/>
    <property type="project" value="InterPro"/>
</dbReference>
<dbReference type="PANTHER" id="PTHR11361:SF20">
    <property type="entry name" value="MUTS PROTEIN HOMOLOG 5"/>
    <property type="match status" value="1"/>
</dbReference>
<keyword evidence="9" id="KW-0469">Meiosis</keyword>
<dbReference type="GO" id="GO:0006298">
    <property type="term" value="P:mismatch repair"/>
    <property type="evidence" value="ECO:0007669"/>
    <property type="project" value="InterPro"/>
</dbReference>
<keyword evidence="8" id="KW-0539">Nucleus</keyword>
<dbReference type="Gene3D" id="1.10.1420.10">
    <property type="match status" value="1"/>
</dbReference>
<dbReference type="Pfam" id="PF00488">
    <property type="entry name" value="MutS_V"/>
    <property type="match status" value="1"/>
</dbReference>
<dbReference type="GeneID" id="39576754"/>
<evidence type="ECO:0000256" key="7">
    <source>
        <dbReference type="ARBA" id="ARBA00023125"/>
    </source>
</evidence>
<dbReference type="SUPFAM" id="SSF52540">
    <property type="entry name" value="P-loop containing nucleoside triphosphate hydrolases"/>
    <property type="match status" value="1"/>
</dbReference>
<feature type="domain" description="DNA mismatch repair proteins mutS family" evidence="12">
    <location>
        <begin position="565"/>
        <end position="581"/>
    </location>
</feature>
<dbReference type="OrthoDB" id="29596at2759"/>
<keyword evidence="7" id="KW-0238">DNA-binding</keyword>
<keyword evidence="5" id="KW-0547">Nucleotide-binding</keyword>
<name>A0A3N2PRB7_SODAK</name>
<sequence>MRFGSSVNLDCRLSIGCAGAVISDILRRGGDSGRDDTPTALPIHSMQMFSLSHYLRVSGYALKSLQIIRSELHPNRHAGGSRGSSTCQRESLCVLGLFRTLAGTPQGRVKLRQIFLRPVTDLGIIRERHRTIATILRPENSETLRHISQSLRNIPDIRKSLSRLRKGIDSSTGQAAVTGGTWWNLARFTLHCSQLRDLLLQLDPRCECSSRNVVHGDMTMQVADYNQTVGSINVSTMRTVGALIHSTVDFEEASADVRVTVKPGFDNQLDRLRRDYQGIEGLLVQANSKLTRELPEWARKYITGCVFWPQLGFLTMVLLDNATHVPLYEGQGLDGDRWELFFSADQKAYYKNRRMRELDAHLGDFHTKILDLEVSIIHSLAVEILKHESALALASDVCGEIDSLVALAVGARKYQWTSPVMTAANVVRIQGGRHPLQELVVPTYVPNDCDITGGMEDPIDSASIGSRESGRNSCAAARENRQNGNVVVLTGPNHSGKSVLVKQVALIVYLAHIGSYVPANKAIIGLTDQILTRISRGDVVSQDESAFGSDLQQVAFCLKSATRQSLVLIDEFGKGTRADDGAGLMTALLTHLLSLGHECPRVLVTTHYHEIFEGHYIGNRTALSFAHMDVRLDLAAAPRNDMLTYLYKLVPGRSNSSFGGLCAALNGVDQAVVDRADAISMLLARNENLVAACARLDTEDEGRLEEAESVARRFLLLEVKELLQLNEDTEKITSVVLRVLGVQSK</sequence>
<evidence type="ECO:0000256" key="10">
    <source>
        <dbReference type="ARBA" id="ARBA00073549"/>
    </source>
</evidence>
<proteinExistence type="inferred from homology"/>
<evidence type="ECO:0000256" key="11">
    <source>
        <dbReference type="ARBA" id="ARBA00077470"/>
    </source>
</evidence>
<evidence type="ECO:0000256" key="8">
    <source>
        <dbReference type="ARBA" id="ARBA00023242"/>
    </source>
</evidence>
<reference evidence="13 14" key="1">
    <citation type="journal article" date="2018" name="Mol. Ecol.">
        <title>The obligate alkalophilic soda-lake fungus Sodiomyces alkalinus has shifted to a protein diet.</title>
        <authorList>
            <person name="Grum-Grzhimaylo A.A."/>
            <person name="Falkoski D.L."/>
            <person name="van den Heuvel J."/>
            <person name="Valero-Jimenez C.A."/>
            <person name="Min B."/>
            <person name="Choi I.G."/>
            <person name="Lipzen A."/>
            <person name="Daum C.G."/>
            <person name="Aanen D.K."/>
            <person name="Tsang A."/>
            <person name="Henrissat B."/>
            <person name="Bilanenko E.N."/>
            <person name="de Vries R.P."/>
            <person name="van Kan J.A.L."/>
            <person name="Grigoriev I.V."/>
            <person name="Debets A.J.M."/>
        </authorList>
    </citation>
    <scope>NUCLEOTIDE SEQUENCE [LARGE SCALE GENOMIC DNA]</scope>
    <source>
        <strain evidence="13 14">F11</strain>
    </source>
</reference>
<dbReference type="AlphaFoldDB" id="A0A3N2PRB7"/>
<evidence type="ECO:0000313" key="13">
    <source>
        <dbReference type="EMBL" id="ROT37028.1"/>
    </source>
</evidence>
<evidence type="ECO:0000256" key="9">
    <source>
        <dbReference type="ARBA" id="ARBA00023254"/>
    </source>
</evidence>
<dbReference type="InterPro" id="IPR003593">
    <property type="entry name" value="AAA+_ATPase"/>
</dbReference>
<dbReference type="InterPro" id="IPR007696">
    <property type="entry name" value="DNA_mismatch_repair_MutS_core"/>
</dbReference>
<dbReference type="PANTHER" id="PTHR11361">
    <property type="entry name" value="DNA MISMATCH REPAIR PROTEIN MUTS FAMILY MEMBER"/>
    <property type="match status" value="1"/>
</dbReference>
<dbReference type="InterPro" id="IPR027417">
    <property type="entry name" value="P-loop_NTPase"/>
</dbReference>
<dbReference type="SMART" id="SM00533">
    <property type="entry name" value="MUTSd"/>
    <property type="match status" value="1"/>
</dbReference>
<dbReference type="SMART" id="SM00382">
    <property type="entry name" value="AAA"/>
    <property type="match status" value="1"/>
</dbReference>
<dbReference type="Proteomes" id="UP000272025">
    <property type="component" value="Unassembled WGS sequence"/>
</dbReference>
<dbReference type="RefSeq" id="XP_028464834.1">
    <property type="nucleotide sequence ID" value="XM_028608276.1"/>
</dbReference>
<dbReference type="GO" id="GO:0005524">
    <property type="term" value="F:ATP binding"/>
    <property type="evidence" value="ECO:0007669"/>
    <property type="project" value="UniProtKB-KW"/>
</dbReference>
<dbReference type="STRING" id="1314773.A0A3N2PRB7"/>
<dbReference type="GO" id="GO:0005634">
    <property type="term" value="C:nucleus"/>
    <property type="evidence" value="ECO:0007669"/>
    <property type="project" value="UniProtKB-SubCell"/>
</dbReference>
<evidence type="ECO:0000313" key="14">
    <source>
        <dbReference type="Proteomes" id="UP000272025"/>
    </source>
</evidence>
<dbReference type="PIRSF" id="PIRSF005813">
    <property type="entry name" value="MSH2"/>
    <property type="match status" value="1"/>
</dbReference>
<evidence type="ECO:0000256" key="5">
    <source>
        <dbReference type="ARBA" id="ARBA00022741"/>
    </source>
</evidence>
<dbReference type="CDD" id="cd03281">
    <property type="entry name" value="ABC_MSH5_euk"/>
    <property type="match status" value="1"/>
</dbReference>
<organism evidence="13 14">
    <name type="scientific">Sodiomyces alkalinus (strain CBS 110278 / VKM F-3762 / F11)</name>
    <name type="common">Alkaliphilic filamentous fungus</name>
    <dbReference type="NCBI Taxonomy" id="1314773"/>
    <lineage>
        <taxon>Eukaryota</taxon>
        <taxon>Fungi</taxon>
        <taxon>Dikarya</taxon>
        <taxon>Ascomycota</taxon>
        <taxon>Pezizomycotina</taxon>
        <taxon>Sordariomycetes</taxon>
        <taxon>Hypocreomycetidae</taxon>
        <taxon>Glomerellales</taxon>
        <taxon>Plectosphaerellaceae</taxon>
        <taxon>Sodiomyces</taxon>
    </lineage>
</organism>
<comment type="subcellular location">
    <subcellularLocation>
        <location evidence="2">Chromosome</location>
    </subcellularLocation>
    <subcellularLocation>
        <location evidence="1">Nucleus</location>
    </subcellularLocation>
</comment>
<evidence type="ECO:0000256" key="6">
    <source>
        <dbReference type="ARBA" id="ARBA00022840"/>
    </source>
</evidence>
<dbReference type="EMBL" id="ML119058">
    <property type="protein sequence ID" value="ROT37028.1"/>
    <property type="molecule type" value="Genomic_DNA"/>
</dbReference>
<keyword evidence="4" id="KW-0158">Chromosome</keyword>
<dbReference type="InterPro" id="IPR045076">
    <property type="entry name" value="MutS"/>
</dbReference>
<comment type="similarity">
    <text evidence="3">Belongs to the DNA mismatch repair MutS family.</text>
</comment>
<dbReference type="FunFam" id="3.40.50.300:FF:001067">
    <property type="entry name" value="DNA mismatch repair protein MSH5"/>
    <property type="match status" value="1"/>
</dbReference>
<dbReference type="GO" id="GO:0030983">
    <property type="term" value="F:mismatched DNA binding"/>
    <property type="evidence" value="ECO:0007669"/>
    <property type="project" value="InterPro"/>
</dbReference>
<evidence type="ECO:0000256" key="4">
    <source>
        <dbReference type="ARBA" id="ARBA00022454"/>
    </source>
</evidence>
<dbReference type="Pfam" id="PF05192">
    <property type="entry name" value="MutS_III"/>
    <property type="match status" value="1"/>
</dbReference>
<dbReference type="Gene3D" id="3.40.50.300">
    <property type="entry name" value="P-loop containing nucleotide triphosphate hydrolases"/>
    <property type="match status" value="1"/>
</dbReference>
<dbReference type="InterPro" id="IPR036187">
    <property type="entry name" value="DNA_mismatch_repair_MutS_sf"/>
</dbReference>
<evidence type="ECO:0000256" key="1">
    <source>
        <dbReference type="ARBA" id="ARBA00004123"/>
    </source>
</evidence>
<dbReference type="GO" id="GO:0051026">
    <property type="term" value="P:chiasma assembly"/>
    <property type="evidence" value="ECO:0007669"/>
    <property type="project" value="UniProtKB-ARBA"/>
</dbReference>
<evidence type="ECO:0000259" key="12">
    <source>
        <dbReference type="PROSITE" id="PS00486"/>
    </source>
</evidence>
<dbReference type="SUPFAM" id="SSF48334">
    <property type="entry name" value="DNA repair protein MutS, domain III"/>
    <property type="match status" value="1"/>
</dbReference>
<dbReference type="InterPro" id="IPR000432">
    <property type="entry name" value="DNA_mismatch_repair_MutS_C"/>
</dbReference>
<dbReference type="InterPro" id="IPR011184">
    <property type="entry name" value="DNA_mismatch_repair_Msh2"/>
</dbReference>
<dbReference type="GO" id="GO:0005694">
    <property type="term" value="C:chromosome"/>
    <property type="evidence" value="ECO:0007669"/>
    <property type="project" value="UniProtKB-SubCell"/>
</dbReference>